<comment type="caution">
    <text evidence="1">The sequence shown here is derived from an EMBL/GenBank/DDBJ whole genome shotgun (WGS) entry which is preliminary data.</text>
</comment>
<reference evidence="1" key="1">
    <citation type="journal article" date="2014" name="Front. Microbiol.">
        <title>High frequency of phylogenetically diverse reductive dehalogenase-homologous genes in deep subseafloor sedimentary metagenomes.</title>
        <authorList>
            <person name="Kawai M."/>
            <person name="Futagami T."/>
            <person name="Toyoda A."/>
            <person name="Takaki Y."/>
            <person name="Nishi S."/>
            <person name="Hori S."/>
            <person name="Arai W."/>
            <person name="Tsubouchi T."/>
            <person name="Morono Y."/>
            <person name="Uchiyama I."/>
            <person name="Ito T."/>
            <person name="Fujiyama A."/>
            <person name="Inagaki F."/>
            <person name="Takami H."/>
        </authorList>
    </citation>
    <scope>NUCLEOTIDE SEQUENCE</scope>
    <source>
        <strain evidence="1">Expedition CK06-06</strain>
    </source>
</reference>
<name>X1NKG0_9ZZZZ</name>
<protein>
    <submittedName>
        <fullName evidence="1">Uncharacterized protein</fullName>
    </submittedName>
</protein>
<gene>
    <name evidence="1" type="ORF">S06H3_24736</name>
</gene>
<evidence type="ECO:0000313" key="1">
    <source>
        <dbReference type="EMBL" id="GAI27305.1"/>
    </source>
</evidence>
<accession>X1NKG0</accession>
<sequence length="57" mass="6103">LSGMYIIDNSSLSGAFSIPANLTLILKAGQRYRVIIEGLSFETHGATKKSKPGKKGH</sequence>
<organism evidence="1">
    <name type="scientific">marine sediment metagenome</name>
    <dbReference type="NCBI Taxonomy" id="412755"/>
    <lineage>
        <taxon>unclassified sequences</taxon>
        <taxon>metagenomes</taxon>
        <taxon>ecological metagenomes</taxon>
    </lineage>
</organism>
<dbReference type="AlphaFoldDB" id="X1NKG0"/>
<proteinExistence type="predicted"/>
<dbReference type="EMBL" id="BARV01013896">
    <property type="protein sequence ID" value="GAI27305.1"/>
    <property type="molecule type" value="Genomic_DNA"/>
</dbReference>
<feature type="non-terminal residue" evidence="1">
    <location>
        <position position="1"/>
    </location>
</feature>